<dbReference type="InterPro" id="IPR019206">
    <property type="entry name" value="DUF2085_TM"/>
</dbReference>
<comment type="caution">
    <text evidence="2">The sequence shown here is derived from an EMBL/GenBank/DDBJ whole genome shotgun (WGS) entry which is preliminary data.</text>
</comment>
<dbReference type="EMBL" id="MIZA01000018">
    <property type="protein sequence ID" value="OIR19074.1"/>
    <property type="molecule type" value="Genomic_DNA"/>
</dbReference>
<evidence type="ECO:0000313" key="3">
    <source>
        <dbReference type="Proteomes" id="UP000183080"/>
    </source>
</evidence>
<evidence type="ECO:0008006" key="4">
    <source>
        <dbReference type="Google" id="ProtNLM"/>
    </source>
</evidence>
<feature type="transmembrane region" description="Helical" evidence="1">
    <location>
        <begin position="118"/>
        <end position="139"/>
    </location>
</feature>
<feature type="transmembrane region" description="Helical" evidence="1">
    <location>
        <begin position="21"/>
        <end position="38"/>
    </location>
</feature>
<feature type="transmembrane region" description="Helical" evidence="1">
    <location>
        <begin position="91"/>
        <end position="111"/>
    </location>
</feature>
<dbReference type="Pfam" id="PF09858">
    <property type="entry name" value="DUF2085"/>
    <property type="match status" value="1"/>
</dbReference>
<evidence type="ECO:0000313" key="2">
    <source>
        <dbReference type="EMBL" id="OIR19074.1"/>
    </source>
</evidence>
<protein>
    <recommendedName>
        <fullName evidence="4">DUF2085 domain-containing protein</fullName>
    </recommendedName>
</protein>
<dbReference type="Proteomes" id="UP000183080">
    <property type="component" value="Unassembled WGS sequence"/>
</dbReference>
<reference evidence="2 3" key="1">
    <citation type="submission" date="2016-08" db="EMBL/GenBank/DDBJ databases">
        <title>New Insights into Marine Group III Euryarchaeota, from dark to light.</title>
        <authorList>
            <person name="Haro-Moreno J.M."/>
            <person name="Rodriguez-Valera F."/>
            <person name="Lopez-Garcia P."/>
            <person name="Moreira D."/>
            <person name="Martin-Cuadrado A.B."/>
        </authorList>
    </citation>
    <scope>NUCLEOTIDE SEQUENCE [LARGE SCALE GENOMIC DNA]</scope>
    <source>
        <strain evidence="2">CG-Epi1</strain>
    </source>
</reference>
<name>A0A1J5TDQ3_9ARCH</name>
<feature type="transmembrane region" description="Helical" evidence="1">
    <location>
        <begin position="151"/>
        <end position="169"/>
    </location>
</feature>
<dbReference type="STRING" id="1888995.BD935_05575"/>
<dbReference type="AlphaFoldDB" id="A0A1J5TDQ3"/>
<keyword evidence="1" id="KW-0472">Membrane</keyword>
<keyword evidence="1" id="KW-0812">Transmembrane</keyword>
<gene>
    <name evidence="2" type="ORF">BD935_05575</name>
</gene>
<accession>A0A1J5TDQ3</accession>
<keyword evidence="1" id="KW-1133">Transmembrane helix</keyword>
<evidence type="ECO:0000256" key="1">
    <source>
        <dbReference type="SAM" id="Phobius"/>
    </source>
</evidence>
<organism evidence="2 3">
    <name type="scientific">Marine Group III euryarchaeote CG-Epi1</name>
    <dbReference type="NCBI Taxonomy" id="1888995"/>
    <lineage>
        <taxon>Archaea</taxon>
        <taxon>Methanobacteriati</taxon>
        <taxon>Thermoplasmatota</taxon>
        <taxon>Thermoplasmata</taxon>
        <taxon>Candidatus Thermoprofundales</taxon>
    </lineage>
</organism>
<sequence>MTSWKLVEEWNHMGKWNKTSFVLLWGWLSLLLFSPYLIESGTTGDLSGVVGKYDNKEVIQEMNIIARGIYYIGDLNCHQLSHRSYSYNDNQMSFCARDTGIFLGLVIGFMYASRKRTVLTLPLVIAALIPIGLDGTIQLLTDYESTNPKRLITGLIAGAVTGVAIKIIADSLDNK</sequence>
<proteinExistence type="predicted"/>